<protein>
    <submittedName>
        <fullName evidence="2">Uncharacterized protein</fullName>
    </submittedName>
</protein>
<accession>M7Z2A0</accession>
<name>M7Z2A0_TRIUA</name>
<reference evidence="2" key="1">
    <citation type="journal article" date="2013" name="Nature">
        <title>Draft genome of the wheat A-genome progenitor Triticum urartu.</title>
        <authorList>
            <person name="Ling H.Q."/>
            <person name="Zhao S."/>
            <person name="Liu D."/>
            <person name="Wang J."/>
            <person name="Sun H."/>
            <person name="Zhang C."/>
            <person name="Fan H."/>
            <person name="Li D."/>
            <person name="Dong L."/>
            <person name="Tao Y."/>
            <person name="Gao C."/>
            <person name="Wu H."/>
            <person name="Li Y."/>
            <person name="Cui Y."/>
            <person name="Guo X."/>
            <person name="Zheng S."/>
            <person name="Wang B."/>
            <person name="Yu K."/>
            <person name="Liang Q."/>
            <person name="Yang W."/>
            <person name="Lou X."/>
            <person name="Chen J."/>
            <person name="Feng M."/>
            <person name="Jian J."/>
            <person name="Zhang X."/>
            <person name="Luo G."/>
            <person name="Jiang Y."/>
            <person name="Liu J."/>
            <person name="Wang Z."/>
            <person name="Sha Y."/>
            <person name="Zhang B."/>
            <person name="Wu H."/>
            <person name="Tang D."/>
            <person name="Shen Q."/>
            <person name="Xue P."/>
            <person name="Zou S."/>
            <person name="Wang X."/>
            <person name="Liu X."/>
            <person name="Wang F."/>
            <person name="Yang Y."/>
            <person name="An X."/>
            <person name="Dong Z."/>
            <person name="Zhang K."/>
            <person name="Zhang X."/>
            <person name="Luo M.C."/>
            <person name="Dvorak J."/>
            <person name="Tong Y."/>
            <person name="Wang J."/>
            <person name="Yang H."/>
            <person name="Li Z."/>
            <person name="Wang D."/>
            <person name="Zhang A."/>
            <person name="Wang J."/>
        </authorList>
    </citation>
    <scope>NUCLEOTIDE SEQUENCE</scope>
</reference>
<proteinExistence type="predicted"/>
<feature type="compositionally biased region" description="Basic and acidic residues" evidence="1">
    <location>
        <begin position="131"/>
        <end position="147"/>
    </location>
</feature>
<sequence length="155" mass="17134">MAASLLCTWPRLESPLSATSTTTRLPSPSPAQELAATTIASLLLASRGPLCCVVLDVKATEFDYEDSPSTIRMHQVRPYGPPSSTTILETIMLHTNMSTTTDGLPADGFRQVQQRPMKHMGASSSSPNVNDYHRRDRKYHDNPEGIRTRQVPLRK</sequence>
<feature type="region of interest" description="Disordered" evidence="1">
    <location>
        <begin position="115"/>
        <end position="155"/>
    </location>
</feature>
<dbReference type="AlphaFoldDB" id="M7Z2A0"/>
<evidence type="ECO:0000256" key="1">
    <source>
        <dbReference type="SAM" id="MobiDB-lite"/>
    </source>
</evidence>
<dbReference type="EMBL" id="KD186790">
    <property type="protein sequence ID" value="EMS54037.1"/>
    <property type="molecule type" value="Genomic_DNA"/>
</dbReference>
<organism evidence="2">
    <name type="scientific">Triticum urartu</name>
    <name type="common">Red wild einkorn</name>
    <name type="synonym">Crithodium urartu</name>
    <dbReference type="NCBI Taxonomy" id="4572"/>
    <lineage>
        <taxon>Eukaryota</taxon>
        <taxon>Viridiplantae</taxon>
        <taxon>Streptophyta</taxon>
        <taxon>Embryophyta</taxon>
        <taxon>Tracheophyta</taxon>
        <taxon>Spermatophyta</taxon>
        <taxon>Magnoliopsida</taxon>
        <taxon>Liliopsida</taxon>
        <taxon>Poales</taxon>
        <taxon>Poaceae</taxon>
        <taxon>BOP clade</taxon>
        <taxon>Pooideae</taxon>
        <taxon>Triticodae</taxon>
        <taxon>Triticeae</taxon>
        <taxon>Triticinae</taxon>
        <taxon>Triticum</taxon>
    </lineage>
</organism>
<gene>
    <name evidence="2" type="ORF">TRIUR3_31366</name>
</gene>
<evidence type="ECO:0000313" key="2">
    <source>
        <dbReference type="EMBL" id="EMS54037.1"/>
    </source>
</evidence>